<dbReference type="Proteomes" id="UP001383192">
    <property type="component" value="Unassembled WGS sequence"/>
</dbReference>
<evidence type="ECO:0000313" key="3">
    <source>
        <dbReference type="Proteomes" id="UP001383192"/>
    </source>
</evidence>
<dbReference type="EMBL" id="JAYKXP010000039">
    <property type="protein sequence ID" value="KAK7039255.1"/>
    <property type="molecule type" value="Genomic_DNA"/>
</dbReference>
<feature type="signal peptide" evidence="1">
    <location>
        <begin position="1"/>
        <end position="23"/>
    </location>
</feature>
<dbReference type="AlphaFoldDB" id="A0AAW0CJS9"/>
<reference evidence="2 3" key="1">
    <citation type="submission" date="2024-01" db="EMBL/GenBank/DDBJ databases">
        <title>A draft genome for a cacao thread blight-causing isolate of Paramarasmius palmivorus.</title>
        <authorList>
            <person name="Baruah I.K."/>
            <person name="Bukari Y."/>
            <person name="Amoako-Attah I."/>
            <person name="Meinhardt L.W."/>
            <person name="Bailey B.A."/>
            <person name="Cohen S.P."/>
        </authorList>
    </citation>
    <scope>NUCLEOTIDE SEQUENCE [LARGE SCALE GENOMIC DNA]</scope>
    <source>
        <strain evidence="2 3">GH-12</strain>
    </source>
</reference>
<gene>
    <name evidence="2" type="ORF">VNI00_010160</name>
</gene>
<sequence>MVHFASFKLFALVSAACVLQASAGSLVSRQAADCPELALGIEHSVDAVKDLASVSNDPAVAKAQSALQSAQEGSNANQALLNAGQALDSIETDDANVDDAVQDALDEVATAQQAAEKCSNGTQKKLSKRQIGNLQCNIARLQTVRNLGATADNVDAIAAAAGSDPEAASAAQSAQTALSSSQDGIGQIAQAIITGQQAPAAARDQVGQGFADAKSALDSISSTDPNVMSSVSAAQASLDKAISAGQDVVSNCK</sequence>
<evidence type="ECO:0000256" key="1">
    <source>
        <dbReference type="SAM" id="SignalP"/>
    </source>
</evidence>
<comment type="caution">
    <text evidence="2">The sequence shown here is derived from an EMBL/GenBank/DDBJ whole genome shotgun (WGS) entry which is preliminary data.</text>
</comment>
<evidence type="ECO:0000313" key="2">
    <source>
        <dbReference type="EMBL" id="KAK7039255.1"/>
    </source>
</evidence>
<name>A0AAW0CJS9_9AGAR</name>
<accession>A0AAW0CJS9</accession>
<protein>
    <submittedName>
        <fullName evidence="2">Uncharacterized protein</fullName>
    </submittedName>
</protein>
<proteinExistence type="predicted"/>
<keyword evidence="1" id="KW-0732">Signal</keyword>
<keyword evidence="3" id="KW-1185">Reference proteome</keyword>
<feature type="chain" id="PRO_5043889149" evidence="1">
    <location>
        <begin position="24"/>
        <end position="253"/>
    </location>
</feature>
<organism evidence="2 3">
    <name type="scientific">Paramarasmius palmivorus</name>
    <dbReference type="NCBI Taxonomy" id="297713"/>
    <lineage>
        <taxon>Eukaryota</taxon>
        <taxon>Fungi</taxon>
        <taxon>Dikarya</taxon>
        <taxon>Basidiomycota</taxon>
        <taxon>Agaricomycotina</taxon>
        <taxon>Agaricomycetes</taxon>
        <taxon>Agaricomycetidae</taxon>
        <taxon>Agaricales</taxon>
        <taxon>Marasmiineae</taxon>
        <taxon>Marasmiaceae</taxon>
        <taxon>Paramarasmius</taxon>
    </lineage>
</organism>